<dbReference type="GO" id="GO:0051301">
    <property type="term" value="P:cell division"/>
    <property type="evidence" value="ECO:0007669"/>
    <property type="project" value="UniProtKB-KW"/>
</dbReference>
<dbReference type="RefSeq" id="WP_005213017.1">
    <property type="nucleotide sequence ID" value="NZ_KB291640.1"/>
</dbReference>
<dbReference type="HOGENOM" id="CLU_047677_4_2_9"/>
<dbReference type="EMBL" id="AMEZ01000048">
    <property type="protein sequence ID" value="EKY26962.1"/>
    <property type="molecule type" value="Genomic_DNA"/>
</dbReference>
<dbReference type="PROSITE" id="PS51779">
    <property type="entry name" value="POTRA"/>
    <property type="match status" value="1"/>
</dbReference>
<dbReference type="OrthoDB" id="1953902at2"/>
<keyword evidence="2" id="KW-1003">Cell membrane</keyword>
<keyword evidence="7" id="KW-0131">Cell cycle</keyword>
<dbReference type="InterPro" id="IPR013685">
    <property type="entry name" value="POTRA_FtsQ_type"/>
</dbReference>
<keyword evidence="4 8" id="KW-0812">Transmembrane</keyword>
<feature type="transmembrane region" description="Helical" evidence="8">
    <location>
        <begin position="20"/>
        <end position="41"/>
    </location>
</feature>
<evidence type="ECO:0000313" key="10">
    <source>
        <dbReference type="EMBL" id="EKY26962.1"/>
    </source>
</evidence>
<dbReference type="Pfam" id="PF08478">
    <property type="entry name" value="POTRA_1"/>
    <property type="match status" value="1"/>
</dbReference>
<comment type="caution">
    <text evidence="10">The sequence shown here is derived from an EMBL/GenBank/DDBJ whole genome shotgun (WGS) entry which is preliminary data.</text>
</comment>
<dbReference type="InterPro" id="IPR034746">
    <property type="entry name" value="POTRA"/>
</dbReference>
<dbReference type="PATRIC" id="fig|545697.3.peg.1540"/>
<evidence type="ECO:0000256" key="1">
    <source>
        <dbReference type="ARBA" id="ARBA00004370"/>
    </source>
</evidence>
<keyword evidence="3" id="KW-0132">Cell division</keyword>
<dbReference type="AlphaFoldDB" id="L1QH90"/>
<proteinExistence type="predicted"/>
<gene>
    <name evidence="10" type="ORF">HMPREF0216_01565</name>
</gene>
<dbReference type="eggNOG" id="COG1589">
    <property type="taxonomic scope" value="Bacteria"/>
</dbReference>
<evidence type="ECO:0000256" key="3">
    <source>
        <dbReference type="ARBA" id="ARBA00022618"/>
    </source>
</evidence>
<dbReference type="GO" id="GO:0005886">
    <property type="term" value="C:plasma membrane"/>
    <property type="evidence" value="ECO:0007669"/>
    <property type="project" value="TreeGrafter"/>
</dbReference>
<dbReference type="Proteomes" id="UP000010420">
    <property type="component" value="Unassembled WGS sequence"/>
</dbReference>
<dbReference type="STRING" id="545697.HMPREF0216_01565"/>
<evidence type="ECO:0000256" key="5">
    <source>
        <dbReference type="ARBA" id="ARBA00022989"/>
    </source>
</evidence>
<name>L1QH90_9CLOT</name>
<evidence type="ECO:0000259" key="9">
    <source>
        <dbReference type="PROSITE" id="PS51779"/>
    </source>
</evidence>
<feature type="domain" description="POTRA" evidence="9">
    <location>
        <begin position="41"/>
        <end position="109"/>
    </location>
</feature>
<evidence type="ECO:0000313" key="11">
    <source>
        <dbReference type="Proteomes" id="UP000010420"/>
    </source>
</evidence>
<dbReference type="PANTHER" id="PTHR37820:SF1">
    <property type="entry name" value="CELL DIVISION PROTEIN FTSQ"/>
    <property type="match status" value="1"/>
</dbReference>
<keyword evidence="11" id="KW-1185">Reference proteome</keyword>
<evidence type="ECO:0000256" key="6">
    <source>
        <dbReference type="ARBA" id="ARBA00023136"/>
    </source>
</evidence>
<keyword evidence="6 8" id="KW-0472">Membrane</keyword>
<dbReference type="PANTHER" id="PTHR37820">
    <property type="entry name" value="CELL DIVISION PROTEIN DIVIB"/>
    <property type="match status" value="1"/>
</dbReference>
<accession>L1QH90</accession>
<evidence type="ECO:0000256" key="4">
    <source>
        <dbReference type="ARBA" id="ARBA00022692"/>
    </source>
</evidence>
<keyword evidence="5 8" id="KW-1133">Transmembrane helix</keyword>
<evidence type="ECO:0000256" key="2">
    <source>
        <dbReference type="ARBA" id="ARBA00022475"/>
    </source>
</evidence>
<dbReference type="Gene3D" id="3.10.20.310">
    <property type="entry name" value="membrane protein fhac"/>
    <property type="match status" value="1"/>
</dbReference>
<dbReference type="InterPro" id="IPR050487">
    <property type="entry name" value="FtsQ_DivIB"/>
</dbReference>
<reference evidence="10 11" key="1">
    <citation type="submission" date="2012-05" db="EMBL/GenBank/DDBJ databases">
        <authorList>
            <person name="Weinstock G."/>
            <person name="Sodergren E."/>
            <person name="Lobos E.A."/>
            <person name="Fulton L."/>
            <person name="Fulton R."/>
            <person name="Courtney L."/>
            <person name="Fronick C."/>
            <person name="O'Laughlin M."/>
            <person name="Godfrey J."/>
            <person name="Wilson R.M."/>
            <person name="Miner T."/>
            <person name="Farmer C."/>
            <person name="Delehaunty K."/>
            <person name="Cordes M."/>
            <person name="Minx P."/>
            <person name="Tomlinson C."/>
            <person name="Chen J."/>
            <person name="Wollam A."/>
            <person name="Pepin K.H."/>
            <person name="Bhonagiri V."/>
            <person name="Zhang X."/>
            <person name="Suruliraj S."/>
            <person name="Warren W."/>
            <person name="Mitreva M."/>
            <person name="Mardis E.R."/>
            <person name="Wilson R.K."/>
        </authorList>
    </citation>
    <scope>NUCLEOTIDE SEQUENCE [LARGE SCALE GENOMIC DNA]</scope>
    <source>
        <strain evidence="10 11">DSM 1785</strain>
    </source>
</reference>
<evidence type="ECO:0000256" key="8">
    <source>
        <dbReference type="SAM" id="Phobius"/>
    </source>
</evidence>
<protein>
    <submittedName>
        <fullName evidence="10">POTRA domain protein, FtsQ-type</fullName>
    </submittedName>
</protein>
<organism evidence="10 11">
    <name type="scientific">Clostridium celatum DSM 1785</name>
    <dbReference type="NCBI Taxonomy" id="545697"/>
    <lineage>
        <taxon>Bacteria</taxon>
        <taxon>Bacillati</taxon>
        <taxon>Bacillota</taxon>
        <taxon>Clostridia</taxon>
        <taxon>Eubacteriales</taxon>
        <taxon>Clostridiaceae</taxon>
        <taxon>Clostridium</taxon>
    </lineage>
</organism>
<evidence type="ECO:0000256" key="7">
    <source>
        <dbReference type="ARBA" id="ARBA00023306"/>
    </source>
</evidence>
<sequence>MKDVKKFINSKKRKRKIKKVILMTIVTLVAIIIFIAKAPIFNVESIIFSGNSAIATEALAPLVQDKIGQNIFTVNQTAIKETLQRNKYIKGVTVKIKGISTLEINIKEEAPVYYIKMNEKYIIVNNNLEKIEEVASIEGRNLVEIIGVDLNTILEDNNNSELDSFKEILNKFYPYISENREELRLDALDISNIIDIRGYIGDVEIFFGDDEGLHNKMEKVYSIMLDNTVNLKKGYINVSFEGSPVIKKE</sequence>
<comment type="subcellular location">
    <subcellularLocation>
        <location evidence="1">Membrane</location>
    </subcellularLocation>
</comment>